<evidence type="ECO:0000313" key="2">
    <source>
        <dbReference type="Proteomes" id="UP000789831"/>
    </source>
</evidence>
<accession>A0A9N9EJY4</accession>
<keyword evidence="2" id="KW-1185">Reference proteome</keyword>
<dbReference type="Proteomes" id="UP000789831">
    <property type="component" value="Unassembled WGS sequence"/>
</dbReference>
<dbReference type="AlphaFoldDB" id="A0A9N9EJY4"/>
<evidence type="ECO:0000313" key="1">
    <source>
        <dbReference type="EMBL" id="CAG8677111.1"/>
    </source>
</evidence>
<comment type="caution">
    <text evidence="1">The sequence shown here is derived from an EMBL/GenBank/DDBJ whole genome shotgun (WGS) entry which is preliminary data.</text>
</comment>
<feature type="non-terminal residue" evidence="1">
    <location>
        <position position="1"/>
    </location>
</feature>
<name>A0A9N9EJY4_9GLOM</name>
<sequence length="53" mass="6298">PIIEEMIEEENIISISDQPSQIEWTGIKEKLDDIYSTLNEISQQLNEYWKQQS</sequence>
<proteinExistence type="predicted"/>
<gene>
    <name evidence="1" type="ORF">AGERDE_LOCUS12507</name>
</gene>
<reference evidence="1" key="1">
    <citation type="submission" date="2021-06" db="EMBL/GenBank/DDBJ databases">
        <authorList>
            <person name="Kallberg Y."/>
            <person name="Tangrot J."/>
            <person name="Rosling A."/>
        </authorList>
    </citation>
    <scope>NUCLEOTIDE SEQUENCE</scope>
    <source>
        <strain evidence="1">MT106</strain>
    </source>
</reference>
<organism evidence="1 2">
    <name type="scientific">Ambispora gerdemannii</name>
    <dbReference type="NCBI Taxonomy" id="144530"/>
    <lineage>
        <taxon>Eukaryota</taxon>
        <taxon>Fungi</taxon>
        <taxon>Fungi incertae sedis</taxon>
        <taxon>Mucoromycota</taxon>
        <taxon>Glomeromycotina</taxon>
        <taxon>Glomeromycetes</taxon>
        <taxon>Archaeosporales</taxon>
        <taxon>Ambisporaceae</taxon>
        <taxon>Ambispora</taxon>
    </lineage>
</organism>
<feature type="non-terminal residue" evidence="1">
    <location>
        <position position="53"/>
    </location>
</feature>
<dbReference type="EMBL" id="CAJVPL010009193">
    <property type="protein sequence ID" value="CAG8677111.1"/>
    <property type="molecule type" value="Genomic_DNA"/>
</dbReference>
<protein>
    <submittedName>
        <fullName evidence="1">3987_t:CDS:1</fullName>
    </submittedName>
</protein>